<dbReference type="Pfam" id="PF07690">
    <property type="entry name" value="MFS_1"/>
    <property type="match status" value="1"/>
</dbReference>
<feature type="transmembrane region" description="Helical" evidence="7">
    <location>
        <begin position="250"/>
        <end position="268"/>
    </location>
</feature>
<dbReference type="InterPro" id="IPR036259">
    <property type="entry name" value="MFS_trans_sf"/>
</dbReference>
<comment type="subcellular location">
    <subcellularLocation>
        <location evidence="1">Cell membrane</location>
        <topology evidence="1">Multi-pass membrane protein</topology>
    </subcellularLocation>
</comment>
<feature type="transmembrane region" description="Helical" evidence="7">
    <location>
        <begin position="21"/>
        <end position="40"/>
    </location>
</feature>
<comment type="caution">
    <text evidence="8">The sequence shown here is derived from an EMBL/GenBank/DDBJ whole genome shotgun (WGS) entry which is preliminary data.</text>
</comment>
<keyword evidence="5 7" id="KW-1133">Transmembrane helix</keyword>
<gene>
    <name evidence="8" type="ORF">SDC9_99248</name>
</gene>
<evidence type="ECO:0000256" key="4">
    <source>
        <dbReference type="ARBA" id="ARBA00022692"/>
    </source>
</evidence>
<dbReference type="GO" id="GO:0005886">
    <property type="term" value="C:plasma membrane"/>
    <property type="evidence" value="ECO:0007669"/>
    <property type="project" value="UniProtKB-SubCell"/>
</dbReference>
<dbReference type="CDD" id="cd06173">
    <property type="entry name" value="MFS_MefA_like"/>
    <property type="match status" value="1"/>
</dbReference>
<accession>A0A645AH35</accession>
<dbReference type="Gene3D" id="1.20.1250.20">
    <property type="entry name" value="MFS general substrate transporter like domains"/>
    <property type="match status" value="1"/>
</dbReference>
<feature type="transmembrane region" description="Helical" evidence="7">
    <location>
        <begin position="219"/>
        <end position="238"/>
    </location>
</feature>
<reference evidence="8" key="1">
    <citation type="submission" date="2019-08" db="EMBL/GenBank/DDBJ databases">
        <authorList>
            <person name="Kucharzyk K."/>
            <person name="Murdoch R.W."/>
            <person name="Higgins S."/>
            <person name="Loffler F."/>
        </authorList>
    </citation>
    <scope>NUCLEOTIDE SEQUENCE</scope>
</reference>
<evidence type="ECO:0000256" key="5">
    <source>
        <dbReference type="ARBA" id="ARBA00022989"/>
    </source>
</evidence>
<feature type="transmembrane region" description="Helical" evidence="7">
    <location>
        <begin position="157"/>
        <end position="177"/>
    </location>
</feature>
<evidence type="ECO:0000256" key="3">
    <source>
        <dbReference type="ARBA" id="ARBA00022475"/>
    </source>
</evidence>
<dbReference type="SUPFAM" id="SSF103473">
    <property type="entry name" value="MFS general substrate transporter"/>
    <property type="match status" value="1"/>
</dbReference>
<evidence type="ECO:0000256" key="2">
    <source>
        <dbReference type="ARBA" id="ARBA00022448"/>
    </source>
</evidence>
<name>A0A645AH35_9ZZZZ</name>
<evidence type="ECO:0000313" key="8">
    <source>
        <dbReference type="EMBL" id="MPM52489.1"/>
    </source>
</evidence>
<keyword evidence="3" id="KW-1003">Cell membrane</keyword>
<evidence type="ECO:0008006" key="9">
    <source>
        <dbReference type="Google" id="ProtNLM"/>
    </source>
</evidence>
<evidence type="ECO:0000256" key="6">
    <source>
        <dbReference type="ARBA" id="ARBA00023136"/>
    </source>
</evidence>
<feature type="transmembrane region" description="Helical" evidence="7">
    <location>
        <begin position="46"/>
        <end position="65"/>
    </location>
</feature>
<dbReference type="GO" id="GO:0022857">
    <property type="term" value="F:transmembrane transporter activity"/>
    <property type="evidence" value="ECO:0007669"/>
    <property type="project" value="InterPro"/>
</dbReference>
<dbReference type="EMBL" id="VSSQ01013884">
    <property type="protein sequence ID" value="MPM52489.1"/>
    <property type="molecule type" value="Genomic_DNA"/>
</dbReference>
<protein>
    <recommendedName>
        <fullName evidence="9">Major facilitator superfamily (MFS) profile domain-containing protein</fullName>
    </recommendedName>
</protein>
<feature type="transmembrane region" description="Helical" evidence="7">
    <location>
        <begin position="124"/>
        <end position="145"/>
    </location>
</feature>
<keyword evidence="2" id="KW-0813">Transport</keyword>
<evidence type="ECO:0000256" key="7">
    <source>
        <dbReference type="SAM" id="Phobius"/>
    </source>
</evidence>
<dbReference type="PANTHER" id="PTHR43266">
    <property type="entry name" value="MACROLIDE-EFFLUX PROTEIN"/>
    <property type="match status" value="1"/>
</dbReference>
<dbReference type="InterPro" id="IPR011701">
    <property type="entry name" value="MFS"/>
</dbReference>
<proteinExistence type="predicted"/>
<dbReference type="PANTHER" id="PTHR43266:SF2">
    <property type="entry name" value="MAJOR FACILITATOR SUPERFAMILY (MFS) PROFILE DOMAIN-CONTAINING PROTEIN"/>
    <property type="match status" value="1"/>
</dbReference>
<dbReference type="AlphaFoldDB" id="A0A645AH35"/>
<feature type="transmembrane region" description="Helical" evidence="7">
    <location>
        <begin position="183"/>
        <end position="207"/>
    </location>
</feature>
<feature type="transmembrane region" description="Helical" evidence="7">
    <location>
        <begin position="91"/>
        <end position="112"/>
    </location>
</feature>
<organism evidence="8">
    <name type="scientific">bioreactor metagenome</name>
    <dbReference type="NCBI Taxonomy" id="1076179"/>
    <lineage>
        <taxon>unclassified sequences</taxon>
        <taxon>metagenomes</taxon>
        <taxon>ecological metagenomes</taxon>
    </lineage>
</organism>
<sequence>MVPAEQLVRANSWNQMMQSGSYILGPILGAAMYAAFPINAILLTDLMGAIVACCLLGVVKVPKLIAKNKVKQSFKDDFKEGLSVYAADRKLLVIIIAETLCLIFYMPLTTFFPLMISSYFNAGAWYASAGSLSCALGMMASAILLSSRLRVKNKLKTAYVGLGVMGIAVLFCGLLPSSLIACWLFIFACAFIGGGGNIHTIPLTAYMHETISREKMGRAFSLLSVTSSVTMPIGLAIASPVAEIIGISKWFFISGIGICLITSIALLFQKRIKWDF</sequence>
<keyword evidence="4 7" id="KW-0812">Transmembrane</keyword>
<evidence type="ECO:0000256" key="1">
    <source>
        <dbReference type="ARBA" id="ARBA00004651"/>
    </source>
</evidence>
<keyword evidence="6 7" id="KW-0472">Membrane</keyword>